<organism evidence="1 2">
    <name type="scientific">Burkholderia thailandensis</name>
    <dbReference type="NCBI Taxonomy" id="57975"/>
    <lineage>
        <taxon>Bacteria</taxon>
        <taxon>Pseudomonadati</taxon>
        <taxon>Pseudomonadota</taxon>
        <taxon>Betaproteobacteria</taxon>
        <taxon>Burkholderiales</taxon>
        <taxon>Burkholderiaceae</taxon>
        <taxon>Burkholderia</taxon>
        <taxon>pseudomallei group</taxon>
    </lineage>
</organism>
<accession>A0AAW9CZC0</accession>
<evidence type="ECO:0000313" key="2">
    <source>
        <dbReference type="Proteomes" id="UP001272137"/>
    </source>
</evidence>
<dbReference type="Proteomes" id="UP001272137">
    <property type="component" value="Unassembled WGS sequence"/>
</dbReference>
<proteinExistence type="predicted"/>
<gene>
    <name evidence="1" type="ORF">C7S16_6131</name>
</gene>
<dbReference type="EMBL" id="QXCT01000001">
    <property type="protein sequence ID" value="MDW9253046.1"/>
    <property type="molecule type" value="Genomic_DNA"/>
</dbReference>
<comment type="caution">
    <text evidence="1">The sequence shown here is derived from an EMBL/GenBank/DDBJ whole genome shotgun (WGS) entry which is preliminary data.</text>
</comment>
<protein>
    <submittedName>
        <fullName evidence="1">Uncharacterized protein</fullName>
    </submittedName>
</protein>
<sequence>MPPVAEWRRVRGERRPLPRSVFFRSSTVVSCCRLRGTRNAAVLRFVRTREGPFADGGRMRVARAWVAECRRARTTPPVGSRREPSVSTISE</sequence>
<name>A0AAW9CZC0_BURTH</name>
<reference evidence="1" key="1">
    <citation type="submission" date="2018-08" db="EMBL/GenBank/DDBJ databases">
        <title>Identification of Burkholderia cepacia strains that express a Burkholderia pseudomallei-like capsular polysaccharide.</title>
        <authorList>
            <person name="Burtnick M.N."/>
            <person name="Vongsouvath M."/>
            <person name="Newton P."/>
            <person name="Wuthiekanun V."/>
            <person name="Limmathurotsakul D."/>
            <person name="Brett P.J."/>
            <person name="Chantratita N."/>
            <person name="Dance D.A."/>
        </authorList>
    </citation>
    <scope>NUCLEOTIDE SEQUENCE</scope>
    <source>
        <strain evidence="1">SBXCC001</strain>
    </source>
</reference>
<evidence type="ECO:0000313" key="1">
    <source>
        <dbReference type="EMBL" id="MDW9253046.1"/>
    </source>
</evidence>
<dbReference type="AlphaFoldDB" id="A0AAW9CZC0"/>